<dbReference type="InterPro" id="IPR018957">
    <property type="entry name" value="Znf_C3HC4_RING-type"/>
</dbReference>
<feature type="region of interest" description="Disordered" evidence="15">
    <location>
        <begin position="586"/>
        <end position="626"/>
    </location>
</feature>
<evidence type="ECO:0000259" key="17">
    <source>
        <dbReference type="PROSITE" id="PS50089"/>
    </source>
</evidence>
<dbReference type="GO" id="GO:0016567">
    <property type="term" value="P:protein ubiquitination"/>
    <property type="evidence" value="ECO:0007669"/>
    <property type="project" value="InterPro"/>
</dbReference>
<feature type="compositionally biased region" description="Low complexity" evidence="15">
    <location>
        <begin position="196"/>
        <end position="208"/>
    </location>
</feature>
<keyword evidence="7" id="KW-0479">Metal-binding</keyword>
<dbReference type="InterPro" id="IPR017907">
    <property type="entry name" value="Znf_RING_CS"/>
</dbReference>
<dbReference type="GO" id="GO:0031090">
    <property type="term" value="C:organelle membrane"/>
    <property type="evidence" value="ECO:0007669"/>
    <property type="project" value="UniProtKB-ARBA"/>
</dbReference>
<feature type="domain" description="RING-type" evidence="18">
    <location>
        <begin position="252"/>
        <end position="465"/>
    </location>
</feature>
<dbReference type="GO" id="GO:0008270">
    <property type="term" value="F:zinc ion binding"/>
    <property type="evidence" value="ECO:0007669"/>
    <property type="project" value="UniProtKB-KW"/>
</dbReference>
<dbReference type="PROSITE" id="PS51873">
    <property type="entry name" value="TRIAD"/>
    <property type="match status" value="1"/>
</dbReference>
<evidence type="ECO:0000256" key="10">
    <source>
        <dbReference type="ARBA" id="ARBA00022786"/>
    </source>
</evidence>
<dbReference type="EC" id="2.3.2.31" evidence="4"/>
<dbReference type="InterPro" id="IPR047548">
    <property type="entry name" value="Rcat_RBR_RNF14"/>
</dbReference>
<dbReference type="Gene3D" id="1.20.120.1750">
    <property type="match status" value="1"/>
</dbReference>
<evidence type="ECO:0000256" key="3">
    <source>
        <dbReference type="ARBA" id="ARBA00004906"/>
    </source>
</evidence>
<evidence type="ECO:0000256" key="1">
    <source>
        <dbReference type="ARBA" id="ARBA00001798"/>
    </source>
</evidence>
<comment type="subcellular location">
    <subcellularLocation>
        <location evidence="2">Membrane</location>
        <topology evidence="2">Single-pass membrane protein</topology>
    </subcellularLocation>
</comment>
<feature type="transmembrane region" description="Helical" evidence="16">
    <location>
        <begin position="485"/>
        <end position="511"/>
    </location>
</feature>
<dbReference type="PROSITE" id="PS00518">
    <property type="entry name" value="ZF_RING_1"/>
    <property type="match status" value="1"/>
</dbReference>
<evidence type="ECO:0000259" key="18">
    <source>
        <dbReference type="PROSITE" id="PS51873"/>
    </source>
</evidence>
<dbReference type="SMART" id="SM00184">
    <property type="entry name" value="RING"/>
    <property type="match status" value="1"/>
</dbReference>
<keyword evidence="10" id="KW-0833">Ubl conjugation pathway</keyword>
<keyword evidence="9 14" id="KW-0863">Zinc-finger</keyword>
<dbReference type="EMBL" id="CAKLBY020000035">
    <property type="protein sequence ID" value="CAK7910000.1"/>
    <property type="molecule type" value="Genomic_DNA"/>
</dbReference>
<dbReference type="Pfam" id="PF00097">
    <property type="entry name" value="zf-C3HC4"/>
    <property type="match status" value="1"/>
</dbReference>
<sequence length="626" mass="69069">MEPAATSTRDRTAYLSDLSSPLRQSSAFSSEDEPMRSSVQLQHLHHHREEEEELEQLDESKVRAAHSTSVLTITANPNAKVTSVTEDRSSHHQLSSADTLLGEFRLIVEDSGDQRVLDALPPRRGSIPIMENEIEDSGRISWYQMPRLVRATSGRFFRTPAPARSSTRDRRRSLPLTRAFLSNSDTAEDRNGGGEASLSVAASGRSSSTGVEEAVEGETLGMHGRRKSDSQGHLVPTLLRSMAGYLGLSMEETFLCQICYEYAPMNTSFALSVCGHTFCETCLTKYLEFNVNEGQVYPKCFYEDSEDKTTCKADILADDIQALVSGVVWQKHGKFKFNKDHELARQCPYCDHSQLFAGRDQPECICEACNRGFCFVHSSAHQGRTCAEYDKKMIAVEKLNNALISKISKQCPGCQNNVEKTGGCNQMKCVICNASFCWICLKIIDDSVFPEHFQWWNVRGCAGNQMVDTEGRGATHKGIGVVMRMLFFVLFGPPAFVLAVVFCIICCCFFPCTVSARLTFRQAFTTCFCVSGYVLLAPIVLALGLVALGVFIGGVASGAAVLVCVSPVVGLVLLFRRDALRPTSDRRLSHRRSSHAESGRASVNDNTHCHSPTDQTTFRLSMSDSA</sequence>
<evidence type="ECO:0000256" key="15">
    <source>
        <dbReference type="SAM" id="MobiDB-lite"/>
    </source>
</evidence>
<keyword evidence="13 16" id="KW-0472">Membrane</keyword>
<evidence type="ECO:0000256" key="8">
    <source>
        <dbReference type="ARBA" id="ARBA00022737"/>
    </source>
</evidence>
<dbReference type="GO" id="GO:0061630">
    <property type="term" value="F:ubiquitin protein ligase activity"/>
    <property type="evidence" value="ECO:0007669"/>
    <property type="project" value="UniProtKB-EC"/>
</dbReference>
<evidence type="ECO:0000256" key="14">
    <source>
        <dbReference type="PROSITE-ProRule" id="PRU00175"/>
    </source>
</evidence>
<dbReference type="SUPFAM" id="SSF57850">
    <property type="entry name" value="RING/U-box"/>
    <property type="match status" value="3"/>
</dbReference>
<dbReference type="FunFam" id="1.20.120.1750:FF:000110">
    <property type="entry name" value="RBR-type E3 ubiquitin transferase"/>
    <property type="match status" value="1"/>
</dbReference>
<keyword evidence="8" id="KW-0677">Repeat</keyword>
<comment type="pathway">
    <text evidence="3">Protein modification; protein ubiquitination.</text>
</comment>
<feature type="compositionally biased region" description="Polar residues" evidence="15">
    <location>
        <begin position="17"/>
        <end position="29"/>
    </location>
</feature>
<dbReference type="InterPro" id="IPR001841">
    <property type="entry name" value="Znf_RING"/>
</dbReference>
<dbReference type="InterPro" id="IPR013083">
    <property type="entry name" value="Znf_RING/FYVE/PHD"/>
</dbReference>
<gene>
    <name evidence="19" type="ORF">PM001_LOCUS4047</name>
</gene>
<feature type="transmembrane region" description="Helical" evidence="16">
    <location>
        <begin position="523"/>
        <end position="545"/>
    </location>
</feature>
<evidence type="ECO:0000313" key="20">
    <source>
        <dbReference type="Proteomes" id="UP001162060"/>
    </source>
</evidence>
<protein>
    <recommendedName>
        <fullName evidence="4">RBR-type E3 ubiquitin transferase</fullName>
        <ecNumber evidence="4">2.3.2.31</ecNumber>
    </recommendedName>
</protein>
<evidence type="ECO:0000256" key="16">
    <source>
        <dbReference type="SAM" id="Phobius"/>
    </source>
</evidence>
<keyword evidence="12 16" id="KW-1133">Transmembrane helix</keyword>
<dbReference type="FunFam" id="3.30.40.10:FF:000051">
    <property type="entry name" value="RBR-type E3 ubiquitin transferase"/>
    <property type="match status" value="1"/>
</dbReference>
<proteinExistence type="predicted"/>
<comment type="catalytic activity">
    <reaction evidence="1">
        <text>[E2 ubiquitin-conjugating enzyme]-S-ubiquitinyl-L-cysteine + [acceptor protein]-L-lysine = [E2 ubiquitin-conjugating enzyme]-L-cysteine + [acceptor protein]-N(6)-ubiquitinyl-L-lysine.</text>
        <dbReference type="EC" id="2.3.2.31"/>
    </reaction>
</comment>
<dbReference type="GO" id="GO:0005737">
    <property type="term" value="C:cytoplasm"/>
    <property type="evidence" value="ECO:0007669"/>
    <property type="project" value="UniProtKB-ARBA"/>
</dbReference>
<evidence type="ECO:0000256" key="9">
    <source>
        <dbReference type="ARBA" id="ARBA00022771"/>
    </source>
</evidence>
<reference evidence="19" key="1">
    <citation type="submission" date="2024-01" db="EMBL/GenBank/DDBJ databases">
        <authorList>
            <person name="Webb A."/>
        </authorList>
    </citation>
    <scope>NUCLEOTIDE SEQUENCE</scope>
    <source>
        <strain evidence="19">Pm1</strain>
    </source>
</reference>
<evidence type="ECO:0000256" key="6">
    <source>
        <dbReference type="ARBA" id="ARBA00022692"/>
    </source>
</evidence>
<organism evidence="19 20">
    <name type="scientific">Peronospora matthiolae</name>
    <dbReference type="NCBI Taxonomy" id="2874970"/>
    <lineage>
        <taxon>Eukaryota</taxon>
        <taxon>Sar</taxon>
        <taxon>Stramenopiles</taxon>
        <taxon>Oomycota</taxon>
        <taxon>Peronosporomycetes</taxon>
        <taxon>Peronosporales</taxon>
        <taxon>Peronosporaceae</taxon>
        <taxon>Peronospora</taxon>
    </lineage>
</organism>
<feature type="compositionally biased region" description="Polar residues" evidence="15">
    <location>
        <begin position="601"/>
        <end position="626"/>
    </location>
</feature>
<keyword evidence="11" id="KW-0862">Zinc</keyword>
<dbReference type="InterPro" id="IPR031127">
    <property type="entry name" value="E3_UB_ligase_RBR"/>
</dbReference>
<dbReference type="Proteomes" id="UP001162060">
    <property type="component" value="Unassembled WGS sequence"/>
</dbReference>
<evidence type="ECO:0000256" key="11">
    <source>
        <dbReference type="ARBA" id="ARBA00022833"/>
    </source>
</evidence>
<name>A0AAV1TBJ5_9STRA</name>
<evidence type="ECO:0000256" key="2">
    <source>
        <dbReference type="ARBA" id="ARBA00004167"/>
    </source>
</evidence>
<evidence type="ECO:0000256" key="7">
    <source>
        <dbReference type="ARBA" id="ARBA00022723"/>
    </source>
</evidence>
<evidence type="ECO:0000256" key="4">
    <source>
        <dbReference type="ARBA" id="ARBA00012251"/>
    </source>
</evidence>
<feature type="region of interest" description="Disordered" evidence="15">
    <location>
        <begin position="158"/>
        <end position="230"/>
    </location>
</feature>
<dbReference type="Gene3D" id="3.30.40.10">
    <property type="entry name" value="Zinc/RING finger domain, C3HC4 (zinc finger)"/>
    <property type="match status" value="1"/>
</dbReference>
<evidence type="ECO:0000256" key="13">
    <source>
        <dbReference type="ARBA" id="ARBA00023136"/>
    </source>
</evidence>
<dbReference type="AlphaFoldDB" id="A0AAV1TBJ5"/>
<keyword evidence="5" id="KW-0808">Transferase</keyword>
<accession>A0AAV1TBJ5</accession>
<evidence type="ECO:0000313" key="19">
    <source>
        <dbReference type="EMBL" id="CAK7910000.1"/>
    </source>
</evidence>
<comment type="caution">
    <text evidence="19">The sequence shown here is derived from an EMBL/GenBank/DDBJ whole genome shotgun (WGS) entry which is preliminary data.</text>
</comment>
<evidence type="ECO:0000256" key="5">
    <source>
        <dbReference type="ARBA" id="ARBA00022679"/>
    </source>
</evidence>
<feature type="transmembrane region" description="Helical" evidence="16">
    <location>
        <begin position="551"/>
        <end position="575"/>
    </location>
</feature>
<evidence type="ECO:0000256" key="12">
    <source>
        <dbReference type="ARBA" id="ARBA00022989"/>
    </source>
</evidence>
<feature type="region of interest" description="Disordered" evidence="15">
    <location>
        <begin position="1"/>
        <end position="61"/>
    </location>
</feature>
<dbReference type="PANTHER" id="PTHR11685">
    <property type="entry name" value="RBR FAMILY RING FINGER AND IBR DOMAIN-CONTAINING"/>
    <property type="match status" value="1"/>
</dbReference>
<keyword evidence="6 16" id="KW-0812">Transmembrane</keyword>
<dbReference type="CDD" id="cd20354">
    <property type="entry name" value="Rcat_RBR_RNF14"/>
    <property type="match status" value="1"/>
</dbReference>
<dbReference type="PROSITE" id="PS50089">
    <property type="entry name" value="ZF_RING_2"/>
    <property type="match status" value="1"/>
</dbReference>
<dbReference type="InterPro" id="IPR044066">
    <property type="entry name" value="TRIAD_supradom"/>
</dbReference>
<feature type="domain" description="RING-type" evidence="17">
    <location>
        <begin position="256"/>
        <end position="300"/>
    </location>
</feature>
<dbReference type="Pfam" id="PF22191">
    <property type="entry name" value="IBR_1"/>
    <property type="match status" value="1"/>
</dbReference>